<keyword evidence="3" id="KW-1185">Reference proteome</keyword>
<dbReference type="PANTHER" id="PTHR47920">
    <property type="entry name" value="PROTEIN CBG13378-RELATED"/>
    <property type="match status" value="1"/>
</dbReference>
<gene>
    <name evidence="2" type="ORF">CRE_10137</name>
</gene>
<dbReference type="Pfam" id="PF02408">
    <property type="entry name" value="CUB_2"/>
    <property type="match status" value="1"/>
</dbReference>
<protein>
    <recommendedName>
        <fullName evidence="1">CUB-like domain-containing protein</fullName>
    </recommendedName>
</protein>
<dbReference type="InParanoid" id="E3M6G2"/>
<dbReference type="OrthoDB" id="5797570at2759"/>
<evidence type="ECO:0000259" key="1">
    <source>
        <dbReference type="Pfam" id="PF02408"/>
    </source>
</evidence>
<evidence type="ECO:0000313" key="3">
    <source>
        <dbReference type="Proteomes" id="UP000008281"/>
    </source>
</evidence>
<dbReference type="eggNOG" id="ENOG502THWH">
    <property type="taxonomic scope" value="Eukaryota"/>
</dbReference>
<proteinExistence type="predicted"/>
<feature type="domain" description="CUB-like" evidence="1">
    <location>
        <begin position="40"/>
        <end position="152"/>
    </location>
</feature>
<organism evidence="3">
    <name type="scientific">Caenorhabditis remanei</name>
    <name type="common">Caenorhabditis vulgaris</name>
    <dbReference type="NCBI Taxonomy" id="31234"/>
    <lineage>
        <taxon>Eukaryota</taxon>
        <taxon>Metazoa</taxon>
        <taxon>Ecdysozoa</taxon>
        <taxon>Nematoda</taxon>
        <taxon>Chromadorea</taxon>
        <taxon>Rhabditida</taxon>
        <taxon>Rhabditina</taxon>
        <taxon>Rhabditomorpha</taxon>
        <taxon>Rhabditoidea</taxon>
        <taxon>Rhabditidae</taxon>
        <taxon>Peloderinae</taxon>
        <taxon>Caenorhabditis</taxon>
    </lineage>
</organism>
<evidence type="ECO:0000313" key="2">
    <source>
        <dbReference type="EMBL" id="EFO93002.1"/>
    </source>
</evidence>
<reference evidence="2" key="1">
    <citation type="submission" date="2007-07" db="EMBL/GenBank/DDBJ databases">
        <title>PCAP assembly of the Caenorhabditis remanei genome.</title>
        <authorList>
            <consortium name="The Caenorhabditis remanei Sequencing Consortium"/>
            <person name="Wilson R.K."/>
        </authorList>
    </citation>
    <scope>NUCLEOTIDE SEQUENCE [LARGE SCALE GENOMIC DNA]</scope>
    <source>
        <strain evidence="2">PB4641</strain>
    </source>
</reference>
<dbReference type="EMBL" id="DS268426">
    <property type="protein sequence ID" value="EFO93002.1"/>
    <property type="molecule type" value="Genomic_DNA"/>
</dbReference>
<dbReference type="AlphaFoldDB" id="E3M6G2"/>
<dbReference type="InterPro" id="IPR003366">
    <property type="entry name" value="CUB-like_dom"/>
</dbReference>
<dbReference type="FunCoup" id="E3M6G2">
    <property type="interactions" value="1751"/>
</dbReference>
<sequence>MKNELKEEKGHLNGPGKPLYVYMYNINTGGEGERKRRKKCPEHQTITPKYPINIDTIYTFPTKAFTQFPSNSACAWLINIPCNYTVIVQLKATIPDGGHVTVTQTPHANQTEKFIKDMEVTRFFYPPSFDIFWYPGPSNDGNLKFSLQFQPIDNDDT</sequence>
<dbReference type="Proteomes" id="UP000008281">
    <property type="component" value="Unassembled WGS sequence"/>
</dbReference>
<accession>E3M6G2</accession>
<dbReference type="PANTHER" id="PTHR47920:SF2">
    <property type="entry name" value="CUB-LIKE DOMAIN-CONTAINING PROTEIN"/>
    <property type="match status" value="1"/>
</dbReference>
<dbReference type="HOGENOM" id="CLU_1836964_0_0_1"/>
<name>E3M6G2_CAERE</name>